<dbReference type="EMBL" id="DTCA01000050">
    <property type="protein sequence ID" value="HGM07061.1"/>
    <property type="molecule type" value="Genomic_DNA"/>
</dbReference>
<sequence length="149" mass="17267">MIKIILILIGLTLIIFSLTYIASIDINKNAVEFCRSPESLEKFTPLIIGSDIKIRFIFKNNELIADIGGLHTEIVAIVVSNKIYIKNTDLWELFEWYCTHQYREEYGFKISMYSLLLFIINLLLVIVCIWTLVNNLKSRKISSTSTKTR</sequence>
<evidence type="ECO:0000256" key="1">
    <source>
        <dbReference type="SAM" id="Phobius"/>
    </source>
</evidence>
<reference evidence="2" key="1">
    <citation type="journal article" date="2020" name="mSystems">
        <title>Genome- and Community-Level Interaction Insights into Carbon Utilization and Element Cycling Functions of Hydrothermarchaeota in Hydrothermal Sediment.</title>
        <authorList>
            <person name="Zhou Z."/>
            <person name="Liu Y."/>
            <person name="Xu W."/>
            <person name="Pan J."/>
            <person name="Luo Z.H."/>
            <person name="Li M."/>
        </authorList>
    </citation>
    <scope>NUCLEOTIDE SEQUENCE [LARGE SCALE GENOMIC DNA]</scope>
    <source>
        <strain evidence="2">SpSt-658</strain>
    </source>
</reference>
<keyword evidence="1" id="KW-0472">Membrane</keyword>
<evidence type="ECO:0000313" key="2">
    <source>
        <dbReference type="EMBL" id="HGM07061.1"/>
    </source>
</evidence>
<gene>
    <name evidence="2" type="ORF">ENU31_01435</name>
</gene>
<keyword evidence="1" id="KW-0812">Transmembrane</keyword>
<organism evidence="2">
    <name type="scientific">Ignisphaera aggregans</name>
    <dbReference type="NCBI Taxonomy" id="334771"/>
    <lineage>
        <taxon>Archaea</taxon>
        <taxon>Thermoproteota</taxon>
        <taxon>Thermoprotei</taxon>
        <taxon>Desulfurococcales</taxon>
        <taxon>Desulfurococcaceae</taxon>
        <taxon>Ignisphaera</taxon>
    </lineage>
</organism>
<feature type="transmembrane region" description="Helical" evidence="1">
    <location>
        <begin position="110"/>
        <end position="133"/>
    </location>
</feature>
<accession>A0A7C4D0D1</accession>
<name>A0A7C4D0D1_9CREN</name>
<keyword evidence="1" id="KW-1133">Transmembrane helix</keyword>
<proteinExistence type="predicted"/>
<protein>
    <submittedName>
        <fullName evidence="2">Uncharacterized protein</fullName>
    </submittedName>
</protein>
<comment type="caution">
    <text evidence="2">The sequence shown here is derived from an EMBL/GenBank/DDBJ whole genome shotgun (WGS) entry which is preliminary data.</text>
</comment>
<dbReference type="AlphaFoldDB" id="A0A7C4D0D1"/>